<feature type="transmembrane region" description="Helical" evidence="8">
    <location>
        <begin position="85"/>
        <end position="103"/>
    </location>
</feature>
<dbReference type="PROSITE" id="PS01348">
    <property type="entry name" value="MRAY_2"/>
    <property type="match status" value="1"/>
</dbReference>
<dbReference type="CDD" id="cd06853">
    <property type="entry name" value="GT_WecA_like"/>
    <property type="match status" value="1"/>
</dbReference>
<evidence type="ECO:0000256" key="2">
    <source>
        <dbReference type="ARBA" id="ARBA00022475"/>
    </source>
</evidence>
<evidence type="ECO:0000256" key="4">
    <source>
        <dbReference type="ARBA" id="ARBA00022692"/>
    </source>
</evidence>
<dbReference type="GO" id="GO:0009103">
    <property type="term" value="P:lipopolysaccharide biosynthetic process"/>
    <property type="evidence" value="ECO:0007669"/>
    <property type="project" value="TreeGrafter"/>
</dbReference>
<evidence type="ECO:0000256" key="7">
    <source>
        <dbReference type="PIRSR" id="PIRSR600715-1"/>
    </source>
</evidence>
<dbReference type="EMBL" id="CP001097">
    <property type="protein sequence ID" value="ACD90937.1"/>
    <property type="molecule type" value="Genomic_DNA"/>
</dbReference>
<comment type="cofactor">
    <cofactor evidence="7">
        <name>Mg(2+)</name>
        <dbReference type="ChEBI" id="CHEBI:18420"/>
    </cofactor>
</comment>
<evidence type="ECO:0000256" key="8">
    <source>
        <dbReference type="SAM" id="Phobius"/>
    </source>
</evidence>
<dbReference type="GO" id="GO:0005886">
    <property type="term" value="C:plasma membrane"/>
    <property type="evidence" value="ECO:0007669"/>
    <property type="project" value="UniProtKB-SubCell"/>
</dbReference>
<keyword evidence="3 9" id="KW-0808">Transferase</keyword>
<keyword evidence="6 8" id="KW-0472">Membrane</keyword>
<keyword evidence="5 8" id="KW-1133">Transmembrane helix</keyword>
<evidence type="ECO:0000313" key="9">
    <source>
        <dbReference type="EMBL" id="ACD90937.1"/>
    </source>
</evidence>
<dbReference type="eggNOG" id="COG0472">
    <property type="taxonomic scope" value="Bacteria"/>
</dbReference>
<dbReference type="KEGG" id="cli:Clim_1905"/>
<dbReference type="HOGENOM" id="CLU_023982_1_0_10"/>
<dbReference type="Proteomes" id="UP000008841">
    <property type="component" value="Chromosome"/>
</dbReference>
<gene>
    <name evidence="9" type="ordered locus">Clim_1905</name>
</gene>
<dbReference type="GO" id="GO:0071555">
    <property type="term" value="P:cell wall organization"/>
    <property type="evidence" value="ECO:0007669"/>
    <property type="project" value="TreeGrafter"/>
</dbReference>
<proteinExistence type="predicted"/>
<keyword evidence="7" id="KW-0460">Magnesium</keyword>
<dbReference type="AlphaFoldDB" id="B3EF75"/>
<feature type="transmembrane region" description="Helical" evidence="8">
    <location>
        <begin position="45"/>
        <end position="64"/>
    </location>
</feature>
<organism evidence="9 10">
    <name type="scientific">Chlorobium limicola (strain DSM 245 / NBRC 103803 / 6330)</name>
    <dbReference type="NCBI Taxonomy" id="290315"/>
    <lineage>
        <taxon>Bacteria</taxon>
        <taxon>Pseudomonadati</taxon>
        <taxon>Chlorobiota</taxon>
        <taxon>Chlorobiia</taxon>
        <taxon>Chlorobiales</taxon>
        <taxon>Chlorobiaceae</taxon>
        <taxon>Chlorobium/Pelodictyon group</taxon>
        <taxon>Chlorobium</taxon>
    </lineage>
</organism>
<dbReference type="PANTHER" id="PTHR22926:SF3">
    <property type="entry name" value="UNDECAPRENYL-PHOSPHATE ALPHA-N-ACETYLGLUCOSAMINYL 1-PHOSPHATE TRANSFERASE"/>
    <property type="match status" value="1"/>
</dbReference>
<protein>
    <submittedName>
        <fullName evidence="9">Glycosyl transferase family 4</fullName>
    </submittedName>
</protein>
<sequence length="399" mass="43200" precursor="true">MLNPRFLLPMPVFAAASLHAQTGTGGIAAREALLLPFSKVPLLEYSGMYLLSLAVSFAAILLLTANAEKLGLIDMPDGVRKIHTVAKPLVGGLGMVAGILLSMLVFLPIAHYIGLLFAILMIATVGFFDDRHDISFKIRFAVQALATVSVMYFGGTVLHSFGNLFGFGPVFTGSFAVAVTIFCVIGVINAMNMIDGLDGLAGSISMVSFSAFGILAGLNGQTGLVFISVAFIGALAAFLRFNWSPSKLFMGDTGSMTLGFVLAWFAIETTQGSSTVSPSAALLVLALPVTDTIVVMFKRIRKGKSPFFADKTHFHHVLKAMGLDHRKAVIIMATASAISSFVAIIGTMLRLPDYTLFSIYLFFFMAYFIASYRIKTIYRIVIWLRRITVFNIKLDKVLR</sequence>
<keyword evidence="4 8" id="KW-0812">Transmembrane</keyword>
<keyword evidence="7" id="KW-0479">Metal-binding</keyword>
<feature type="binding site" evidence="7">
    <location>
        <position position="252"/>
    </location>
    <ligand>
        <name>Mg(2+)</name>
        <dbReference type="ChEBI" id="CHEBI:18420"/>
    </ligand>
</feature>
<feature type="transmembrane region" description="Helical" evidence="8">
    <location>
        <begin position="167"/>
        <end position="188"/>
    </location>
</feature>
<feature type="transmembrane region" description="Helical" evidence="8">
    <location>
        <begin position="224"/>
        <end position="241"/>
    </location>
</feature>
<feature type="transmembrane region" description="Helical" evidence="8">
    <location>
        <begin position="140"/>
        <end position="161"/>
    </location>
</feature>
<feature type="transmembrane region" description="Helical" evidence="8">
    <location>
        <begin position="248"/>
        <end position="267"/>
    </location>
</feature>
<dbReference type="Pfam" id="PF00953">
    <property type="entry name" value="Glycos_transf_4"/>
    <property type="match status" value="1"/>
</dbReference>
<dbReference type="GO" id="GO:0046872">
    <property type="term" value="F:metal ion binding"/>
    <property type="evidence" value="ECO:0007669"/>
    <property type="project" value="UniProtKB-KW"/>
</dbReference>
<dbReference type="STRING" id="290315.Clim_1905"/>
<feature type="transmembrane region" description="Helical" evidence="8">
    <location>
        <begin position="354"/>
        <end position="374"/>
    </location>
</feature>
<dbReference type="GO" id="GO:0044038">
    <property type="term" value="P:cell wall macromolecule biosynthetic process"/>
    <property type="evidence" value="ECO:0007669"/>
    <property type="project" value="TreeGrafter"/>
</dbReference>
<accession>B3EF75</accession>
<evidence type="ECO:0000256" key="1">
    <source>
        <dbReference type="ARBA" id="ARBA00004651"/>
    </source>
</evidence>
<evidence type="ECO:0000256" key="5">
    <source>
        <dbReference type="ARBA" id="ARBA00022989"/>
    </source>
</evidence>
<comment type="subcellular location">
    <subcellularLocation>
        <location evidence="1">Cell membrane</location>
        <topology evidence="1">Multi-pass membrane protein</topology>
    </subcellularLocation>
</comment>
<dbReference type="RefSeq" id="WP_012466806.1">
    <property type="nucleotide sequence ID" value="NC_010803.1"/>
</dbReference>
<evidence type="ECO:0000256" key="6">
    <source>
        <dbReference type="ARBA" id="ARBA00023136"/>
    </source>
</evidence>
<feature type="transmembrane region" description="Helical" evidence="8">
    <location>
        <begin position="328"/>
        <end position="348"/>
    </location>
</feature>
<dbReference type="InterPro" id="IPR018480">
    <property type="entry name" value="PNAcMuramoyl-5peptid_Trfase_CS"/>
</dbReference>
<feature type="transmembrane region" description="Helical" evidence="8">
    <location>
        <begin position="200"/>
        <end position="218"/>
    </location>
</feature>
<feature type="transmembrane region" description="Helical" evidence="8">
    <location>
        <begin position="279"/>
        <end position="297"/>
    </location>
</feature>
<evidence type="ECO:0000313" key="10">
    <source>
        <dbReference type="Proteomes" id="UP000008841"/>
    </source>
</evidence>
<reference evidence="9 10" key="1">
    <citation type="submission" date="2008-05" db="EMBL/GenBank/DDBJ databases">
        <title>Complete sequence of Chlorobium limicola DSM 245.</title>
        <authorList>
            <consortium name="US DOE Joint Genome Institute"/>
            <person name="Lucas S."/>
            <person name="Copeland A."/>
            <person name="Lapidus A."/>
            <person name="Glavina del Rio T."/>
            <person name="Dalin E."/>
            <person name="Tice H."/>
            <person name="Bruce D."/>
            <person name="Goodwin L."/>
            <person name="Pitluck S."/>
            <person name="Schmutz J."/>
            <person name="Larimer F."/>
            <person name="Land M."/>
            <person name="Hauser L."/>
            <person name="Kyrpides N."/>
            <person name="Ovchinnikova G."/>
            <person name="Zhao F."/>
            <person name="Li T."/>
            <person name="Liu Z."/>
            <person name="Overmann J."/>
            <person name="Bryant D.A."/>
            <person name="Richardson P."/>
        </authorList>
    </citation>
    <scope>NUCLEOTIDE SEQUENCE [LARGE SCALE GENOMIC DNA]</scope>
    <source>
        <strain evidence="10">DSM 245 / NBRC 103803 / 6330</strain>
    </source>
</reference>
<evidence type="ECO:0000256" key="3">
    <source>
        <dbReference type="ARBA" id="ARBA00022679"/>
    </source>
</evidence>
<dbReference type="InterPro" id="IPR000715">
    <property type="entry name" value="Glycosyl_transferase_4"/>
</dbReference>
<dbReference type="GO" id="GO:0016780">
    <property type="term" value="F:phosphotransferase activity, for other substituted phosphate groups"/>
    <property type="evidence" value="ECO:0007669"/>
    <property type="project" value="InterPro"/>
</dbReference>
<name>B3EF75_CHLL2</name>
<dbReference type="PANTHER" id="PTHR22926">
    <property type="entry name" value="PHOSPHO-N-ACETYLMURAMOYL-PENTAPEPTIDE-TRANSFERASE"/>
    <property type="match status" value="1"/>
</dbReference>
<feature type="transmembrane region" description="Helical" evidence="8">
    <location>
        <begin position="109"/>
        <end position="128"/>
    </location>
</feature>
<feature type="binding site" evidence="7">
    <location>
        <position position="192"/>
    </location>
    <ligand>
        <name>Mg(2+)</name>
        <dbReference type="ChEBI" id="CHEBI:18420"/>
    </ligand>
</feature>
<keyword evidence="2" id="KW-1003">Cell membrane</keyword>